<dbReference type="GO" id="GO:0016491">
    <property type="term" value="F:oxidoreductase activity"/>
    <property type="evidence" value="ECO:0007669"/>
    <property type="project" value="InterPro"/>
</dbReference>
<dbReference type="STRING" id="155417.A0A4Q4TJQ7"/>
<name>A0A4Q4TJQ7_9PEZI</name>
<comment type="similarity">
    <text evidence="1">Belongs to the tpcK family.</text>
</comment>
<feature type="compositionally biased region" description="Low complexity" evidence="2">
    <location>
        <begin position="52"/>
        <end position="63"/>
    </location>
</feature>
<evidence type="ECO:0000313" key="5">
    <source>
        <dbReference type="Proteomes" id="UP000293360"/>
    </source>
</evidence>
<evidence type="ECO:0000256" key="2">
    <source>
        <dbReference type="SAM" id="MobiDB-lite"/>
    </source>
</evidence>
<keyword evidence="5" id="KW-1185">Reference proteome</keyword>
<evidence type="ECO:0000313" key="4">
    <source>
        <dbReference type="EMBL" id="RYP07286.1"/>
    </source>
</evidence>
<feature type="region of interest" description="Disordered" evidence="2">
    <location>
        <begin position="44"/>
        <end position="93"/>
    </location>
</feature>
<evidence type="ECO:0000256" key="1">
    <source>
        <dbReference type="ARBA" id="ARBA00005986"/>
    </source>
</evidence>
<dbReference type="InterPro" id="IPR011008">
    <property type="entry name" value="Dimeric_a/b-barrel"/>
</dbReference>
<accession>A0A4Q4TJQ7</accession>
<gene>
    <name evidence="4" type="ORF">DL764_002601</name>
</gene>
<feature type="compositionally biased region" description="Polar residues" evidence="2">
    <location>
        <begin position="64"/>
        <end position="73"/>
    </location>
</feature>
<dbReference type="AlphaFoldDB" id="A0A4Q4TJQ7"/>
<dbReference type="Gene3D" id="3.30.70.100">
    <property type="match status" value="1"/>
</dbReference>
<proteinExistence type="inferred from homology"/>
<dbReference type="SUPFAM" id="SSF54909">
    <property type="entry name" value="Dimeric alpha+beta barrel"/>
    <property type="match status" value="1"/>
</dbReference>
<reference evidence="4 5" key="1">
    <citation type="submission" date="2018-06" db="EMBL/GenBank/DDBJ databases">
        <title>Complete Genomes of Monosporascus.</title>
        <authorList>
            <person name="Robinson A.J."/>
            <person name="Natvig D.O."/>
        </authorList>
    </citation>
    <scope>NUCLEOTIDE SEQUENCE [LARGE SCALE GENOMIC DNA]</scope>
    <source>
        <strain evidence="4 5">CBS 110550</strain>
    </source>
</reference>
<dbReference type="OrthoDB" id="3454835at2759"/>
<dbReference type="Pfam" id="PF07110">
    <property type="entry name" value="EthD"/>
    <property type="match status" value="1"/>
</dbReference>
<feature type="domain" description="EthD" evidence="3">
    <location>
        <begin position="104"/>
        <end position="223"/>
    </location>
</feature>
<evidence type="ECO:0000259" key="3">
    <source>
        <dbReference type="Pfam" id="PF07110"/>
    </source>
</evidence>
<protein>
    <recommendedName>
        <fullName evidence="3">EthD domain-containing protein</fullName>
    </recommendedName>
</protein>
<organism evidence="4 5">
    <name type="scientific">Monosporascus ibericus</name>
    <dbReference type="NCBI Taxonomy" id="155417"/>
    <lineage>
        <taxon>Eukaryota</taxon>
        <taxon>Fungi</taxon>
        <taxon>Dikarya</taxon>
        <taxon>Ascomycota</taxon>
        <taxon>Pezizomycotina</taxon>
        <taxon>Sordariomycetes</taxon>
        <taxon>Xylariomycetidae</taxon>
        <taxon>Xylariales</taxon>
        <taxon>Xylariales incertae sedis</taxon>
        <taxon>Monosporascus</taxon>
    </lineage>
</organism>
<comment type="caution">
    <text evidence="4">The sequence shown here is derived from an EMBL/GenBank/DDBJ whole genome shotgun (WGS) entry which is preliminary data.</text>
</comment>
<dbReference type="Proteomes" id="UP000293360">
    <property type="component" value="Unassembled WGS sequence"/>
</dbReference>
<dbReference type="EMBL" id="QJNU01000101">
    <property type="protein sequence ID" value="RYP07286.1"/>
    <property type="molecule type" value="Genomic_DNA"/>
</dbReference>
<dbReference type="InterPro" id="IPR009799">
    <property type="entry name" value="EthD_dom"/>
</dbReference>
<sequence>MSITPMRHNNIDNVAFKQWMKRLRDWPLMSKTKSANHSVNGLTLKISDEPDSPVSVSSCPASDLTTSVSNANSPPKDDPTSPITEPDSPERDNKLMCMAPFRRKPGMTAREFYDHWEHVHGPLVRSWVEGYGFLGYTQVRLTPNPLRNSRIQKMLFADQPLVHLKPELDAGTPTAPESSEEPPLASFDGYAIMEIRDFDQFAAAFQDEYYLNVIAPDEKALFDIRPESLGLEGRLRGIF</sequence>